<organism evidence="2 3">
    <name type="scientific">Limosilactobacillus oris DSM 4864</name>
    <dbReference type="NCBI Taxonomy" id="1423779"/>
    <lineage>
        <taxon>Bacteria</taxon>
        <taxon>Bacillati</taxon>
        <taxon>Bacillota</taxon>
        <taxon>Bacilli</taxon>
        <taxon>Lactobacillales</taxon>
        <taxon>Lactobacillaceae</taxon>
        <taxon>Limosilactobacillus</taxon>
    </lineage>
</organism>
<protein>
    <submittedName>
        <fullName evidence="2">Uncharacterized protein</fullName>
    </submittedName>
</protein>
<dbReference type="PATRIC" id="fig|1423779.3.peg.1894"/>
<reference evidence="2 3" key="1">
    <citation type="journal article" date="2015" name="Genome Announc.">
        <title>Expanding the biotechnology potential of lactobacilli through comparative genomics of 213 strains and associated genera.</title>
        <authorList>
            <person name="Sun Z."/>
            <person name="Harris H.M."/>
            <person name="McCann A."/>
            <person name="Guo C."/>
            <person name="Argimon S."/>
            <person name="Zhang W."/>
            <person name="Yang X."/>
            <person name="Jeffery I.B."/>
            <person name="Cooney J.C."/>
            <person name="Kagawa T.F."/>
            <person name="Liu W."/>
            <person name="Song Y."/>
            <person name="Salvetti E."/>
            <person name="Wrobel A."/>
            <person name="Rasinkangas P."/>
            <person name="Parkhill J."/>
            <person name="Rea M.C."/>
            <person name="O'Sullivan O."/>
            <person name="Ritari J."/>
            <person name="Douillard F.P."/>
            <person name="Paul Ross R."/>
            <person name="Yang R."/>
            <person name="Briner A.E."/>
            <person name="Felis G.E."/>
            <person name="de Vos W.M."/>
            <person name="Barrangou R."/>
            <person name="Klaenhammer T.R."/>
            <person name="Caufield P.W."/>
            <person name="Cui Y."/>
            <person name="Zhang H."/>
            <person name="O'Toole P.W."/>
        </authorList>
    </citation>
    <scope>NUCLEOTIDE SEQUENCE [LARGE SCALE GENOMIC DNA]</scope>
    <source>
        <strain evidence="2 3">DSM 4864</strain>
    </source>
</reference>
<feature type="compositionally biased region" description="Polar residues" evidence="1">
    <location>
        <begin position="43"/>
        <end position="56"/>
    </location>
</feature>
<evidence type="ECO:0000313" key="2">
    <source>
        <dbReference type="EMBL" id="KRM15720.1"/>
    </source>
</evidence>
<sequence>MWLTATILALAWGIAADNDSAAADTGVQQPLVTAVVDQAPAGATTSKLSTSATDQPTAPAVSYDHQDQGNYANLDSVKLNNLGGGRS</sequence>
<accession>A0A0R1WCP8</accession>
<evidence type="ECO:0000313" key="3">
    <source>
        <dbReference type="Proteomes" id="UP000050973"/>
    </source>
</evidence>
<gene>
    <name evidence="2" type="ORF">FC49_GL001827</name>
</gene>
<dbReference type="AlphaFoldDB" id="A0A0R1WCP8"/>
<proteinExistence type="predicted"/>
<comment type="caution">
    <text evidence="2">The sequence shown here is derived from an EMBL/GenBank/DDBJ whole genome shotgun (WGS) entry which is preliminary data.</text>
</comment>
<dbReference type="RefSeq" id="WP_003715465.1">
    <property type="nucleotide sequence ID" value="NZ_AZGE01000008.1"/>
</dbReference>
<dbReference type="Proteomes" id="UP000050973">
    <property type="component" value="Unassembled WGS sequence"/>
</dbReference>
<evidence type="ECO:0000256" key="1">
    <source>
        <dbReference type="SAM" id="MobiDB-lite"/>
    </source>
</evidence>
<feature type="region of interest" description="Disordered" evidence="1">
    <location>
        <begin position="43"/>
        <end position="68"/>
    </location>
</feature>
<dbReference type="EMBL" id="AZGE01000008">
    <property type="protein sequence ID" value="KRM15720.1"/>
    <property type="molecule type" value="Genomic_DNA"/>
</dbReference>
<name>A0A0R1WCP8_9LACO</name>